<organism evidence="8 9">
    <name type="scientific">Nitrosospira lacus</name>
    <dbReference type="NCBI Taxonomy" id="1288494"/>
    <lineage>
        <taxon>Bacteria</taxon>
        <taxon>Pseudomonadati</taxon>
        <taxon>Pseudomonadota</taxon>
        <taxon>Betaproteobacteria</taxon>
        <taxon>Nitrosomonadales</taxon>
        <taxon>Nitrosomonadaceae</taxon>
        <taxon>Nitrosospira</taxon>
    </lineage>
</organism>
<feature type="transmembrane region" description="Helical" evidence="6">
    <location>
        <begin position="193"/>
        <end position="209"/>
    </location>
</feature>
<feature type="compositionally biased region" description="Basic and acidic residues" evidence="5">
    <location>
        <begin position="1"/>
        <end position="15"/>
    </location>
</feature>
<dbReference type="GO" id="GO:0016874">
    <property type="term" value="F:ligase activity"/>
    <property type="evidence" value="ECO:0007669"/>
    <property type="project" value="UniProtKB-KW"/>
</dbReference>
<evidence type="ECO:0000256" key="1">
    <source>
        <dbReference type="ARBA" id="ARBA00004141"/>
    </source>
</evidence>
<dbReference type="PANTHER" id="PTHR37422:SF17">
    <property type="entry name" value="O-ANTIGEN LIGASE"/>
    <property type="match status" value="1"/>
</dbReference>
<evidence type="ECO:0000313" key="9">
    <source>
        <dbReference type="Proteomes" id="UP000012179"/>
    </source>
</evidence>
<keyword evidence="9" id="KW-1185">Reference proteome</keyword>
<dbReference type="EMBL" id="CP021106">
    <property type="protein sequence ID" value="ARO87855.1"/>
    <property type="molecule type" value="Genomic_DNA"/>
</dbReference>
<accession>A0A1W6SPY0</accession>
<keyword evidence="3 6" id="KW-1133">Transmembrane helix</keyword>
<feature type="transmembrane region" description="Helical" evidence="6">
    <location>
        <begin position="377"/>
        <end position="396"/>
    </location>
</feature>
<dbReference type="InterPro" id="IPR051533">
    <property type="entry name" value="WaaL-like"/>
</dbReference>
<dbReference type="KEGG" id="nlc:EBAPG3_008795"/>
<evidence type="ECO:0000256" key="5">
    <source>
        <dbReference type="SAM" id="MobiDB-lite"/>
    </source>
</evidence>
<keyword evidence="4 6" id="KW-0472">Membrane</keyword>
<keyword evidence="2 6" id="KW-0812">Transmembrane</keyword>
<protein>
    <submittedName>
        <fullName evidence="8">Ligase</fullName>
    </submittedName>
</protein>
<feature type="transmembrane region" description="Helical" evidence="6">
    <location>
        <begin position="81"/>
        <end position="97"/>
    </location>
</feature>
<proteinExistence type="predicted"/>
<feature type="transmembrane region" description="Helical" evidence="6">
    <location>
        <begin position="345"/>
        <end position="365"/>
    </location>
</feature>
<evidence type="ECO:0000256" key="3">
    <source>
        <dbReference type="ARBA" id="ARBA00022989"/>
    </source>
</evidence>
<evidence type="ECO:0000259" key="7">
    <source>
        <dbReference type="Pfam" id="PF04932"/>
    </source>
</evidence>
<dbReference type="RefSeq" id="WP_004178511.1">
    <property type="nucleotide sequence ID" value="NZ_CP021106.3"/>
</dbReference>
<dbReference type="eggNOG" id="COG3307">
    <property type="taxonomic scope" value="Bacteria"/>
</dbReference>
<feature type="transmembrane region" description="Helical" evidence="6">
    <location>
        <begin position="132"/>
        <end position="153"/>
    </location>
</feature>
<feature type="region of interest" description="Disordered" evidence="5">
    <location>
        <begin position="1"/>
        <end position="21"/>
    </location>
</feature>
<evidence type="ECO:0000256" key="4">
    <source>
        <dbReference type="ARBA" id="ARBA00023136"/>
    </source>
</evidence>
<dbReference type="Proteomes" id="UP000012179">
    <property type="component" value="Chromosome"/>
</dbReference>
<feature type="transmembrane region" description="Helical" evidence="6">
    <location>
        <begin position="239"/>
        <end position="255"/>
    </location>
</feature>
<name>A0A1W6SPY0_9PROT</name>
<dbReference type="InterPro" id="IPR007016">
    <property type="entry name" value="O-antigen_ligase-rel_domated"/>
</dbReference>
<evidence type="ECO:0000256" key="2">
    <source>
        <dbReference type="ARBA" id="ARBA00022692"/>
    </source>
</evidence>
<feature type="transmembrane region" description="Helical" evidence="6">
    <location>
        <begin position="215"/>
        <end position="232"/>
    </location>
</feature>
<dbReference type="PANTHER" id="PTHR37422">
    <property type="entry name" value="TEICHURONIC ACID BIOSYNTHESIS PROTEIN TUAE"/>
    <property type="match status" value="1"/>
</dbReference>
<dbReference type="OrthoDB" id="8576060at2"/>
<evidence type="ECO:0000313" key="8">
    <source>
        <dbReference type="EMBL" id="ARO87855.1"/>
    </source>
</evidence>
<reference evidence="8 9" key="1">
    <citation type="journal article" date="2015" name="Int. J. Syst. Evol. Microbiol.">
        <title>Nitrosospira lacus sp. nov., a psychrotolerant, ammonia-oxidizing bacterium from sandy lake sediment.</title>
        <authorList>
            <person name="Urakawa H."/>
            <person name="Garcia J.C."/>
            <person name="Nielsen J.L."/>
            <person name="Le V.Q."/>
            <person name="Kozlowski J.A."/>
            <person name="Stein L.Y."/>
            <person name="Lim C.K."/>
            <person name="Pommerening-Roser A."/>
            <person name="Martens-Habbena W."/>
            <person name="Stahl D.A."/>
            <person name="Klotz M.G."/>
        </authorList>
    </citation>
    <scope>NUCLEOTIDE SEQUENCE [LARGE SCALE GENOMIC DNA]</scope>
    <source>
        <strain evidence="8 9">APG3</strain>
    </source>
</reference>
<sequence>MSFESEVRNPEDRAHHNPAGLSSRTQNGFDWRDVPAKSALFFFGIALWSKGLSLYAYYLLILAWTLDGGLARLKDTIKEPFVSAMLILCLVLALGILWSEYPKLGFEVWNRYFAYLIFIPYLSLLNKTRVSWAIGGALIGYFGALLIGIYQWVIMGAQGIPPLKMTYLDFSSMLGIGVILALYLAGTANNRKARAWLWLLAAFLLFIQFNQNARGLLLATLVSSAFLIFLLHRKKIHKLLAATAVLFVAVAAFAYNSDSFQQRLTQAGSDIAQSRKGKYDTSIGYRLAIWDVGLHGIGERPVYGHGTGMAAPYFDKTVETYKGGRYKNLPDFLETYHYHNDWIEIGMQVGALGLLAYAFFLWSWFRTLQVHQLDIPGAALMCFIVLFGLTDVLVIFRQNLYLLLVITAIGVSWQKTYGTTSLQRGSA</sequence>
<comment type="subcellular location">
    <subcellularLocation>
        <location evidence="1">Membrane</location>
        <topology evidence="1">Multi-pass membrane protein</topology>
    </subcellularLocation>
</comment>
<gene>
    <name evidence="8" type="ORF">EBAPG3_008795</name>
</gene>
<keyword evidence="8" id="KW-0436">Ligase</keyword>
<feature type="transmembrane region" description="Helical" evidence="6">
    <location>
        <begin position="39"/>
        <end position="60"/>
    </location>
</feature>
<dbReference type="AlphaFoldDB" id="A0A1W6SPY0"/>
<dbReference type="Pfam" id="PF04932">
    <property type="entry name" value="Wzy_C"/>
    <property type="match status" value="1"/>
</dbReference>
<feature type="transmembrane region" description="Helical" evidence="6">
    <location>
        <begin position="165"/>
        <end position="186"/>
    </location>
</feature>
<evidence type="ECO:0000256" key="6">
    <source>
        <dbReference type="SAM" id="Phobius"/>
    </source>
</evidence>
<feature type="transmembrane region" description="Helical" evidence="6">
    <location>
        <begin position="109"/>
        <end position="125"/>
    </location>
</feature>
<feature type="domain" description="O-antigen ligase-related" evidence="7">
    <location>
        <begin position="200"/>
        <end position="357"/>
    </location>
</feature>
<dbReference type="GO" id="GO:0016020">
    <property type="term" value="C:membrane"/>
    <property type="evidence" value="ECO:0007669"/>
    <property type="project" value="UniProtKB-SubCell"/>
</dbReference>